<dbReference type="EMBL" id="VUJU01001196">
    <property type="protein sequence ID" value="KAF0766417.1"/>
    <property type="molecule type" value="Genomic_DNA"/>
</dbReference>
<name>A0A6G0Z7X7_APHCR</name>
<protein>
    <submittedName>
        <fullName evidence="1">Uncharacterized protein</fullName>
    </submittedName>
</protein>
<reference evidence="1 2" key="1">
    <citation type="submission" date="2019-08" db="EMBL/GenBank/DDBJ databases">
        <title>Whole genome of Aphis craccivora.</title>
        <authorList>
            <person name="Voronova N.V."/>
            <person name="Shulinski R.S."/>
            <person name="Bandarenka Y.V."/>
            <person name="Zhorov D.G."/>
            <person name="Warner D."/>
        </authorList>
    </citation>
    <scope>NUCLEOTIDE SEQUENCE [LARGE SCALE GENOMIC DNA]</scope>
    <source>
        <strain evidence="1">180601</strain>
        <tissue evidence="1">Whole Body</tissue>
    </source>
</reference>
<comment type="caution">
    <text evidence="1">The sequence shown here is derived from an EMBL/GenBank/DDBJ whole genome shotgun (WGS) entry which is preliminary data.</text>
</comment>
<organism evidence="1 2">
    <name type="scientific">Aphis craccivora</name>
    <name type="common">Cowpea aphid</name>
    <dbReference type="NCBI Taxonomy" id="307492"/>
    <lineage>
        <taxon>Eukaryota</taxon>
        <taxon>Metazoa</taxon>
        <taxon>Ecdysozoa</taxon>
        <taxon>Arthropoda</taxon>
        <taxon>Hexapoda</taxon>
        <taxon>Insecta</taxon>
        <taxon>Pterygota</taxon>
        <taxon>Neoptera</taxon>
        <taxon>Paraneoptera</taxon>
        <taxon>Hemiptera</taxon>
        <taxon>Sternorrhyncha</taxon>
        <taxon>Aphidomorpha</taxon>
        <taxon>Aphidoidea</taxon>
        <taxon>Aphididae</taxon>
        <taxon>Aphidini</taxon>
        <taxon>Aphis</taxon>
        <taxon>Aphis</taxon>
    </lineage>
</organism>
<dbReference type="AlphaFoldDB" id="A0A6G0Z7X7"/>
<accession>A0A6G0Z7X7</accession>
<dbReference type="Proteomes" id="UP000478052">
    <property type="component" value="Unassembled WGS sequence"/>
</dbReference>
<keyword evidence="2" id="KW-1185">Reference proteome</keyword>
<proteinExistence type="predicted"/>
<evidence type="ECO:0000313" key="2">
    <source>
        <dbReference type="Proteomes" id="UP000478052"/>
    </source>
</evidence>
<sequence>MRNLVVSFQTFFTEKQKLYQHSLKKNLTFSNETSRYALQIDQKELKYISAQNLKQSLDKRVMMIK</sequence>
<evidence type="ECO:0000313" key="1">
    <source>
        <dbReference type="EMBL" id="KAF0766417.1"/>
    </source>
</evidence>
<gene>
    <name evidence="1" type="ORF">FWK35_00011567</name>
</gene>